<comment type="caution">
    <text evidence="2">The sequence shown here is derived from an EMBL/GenBank/DDBJ whole genome shotgun (WGS) entry which is preliminary data.</text>
</comment>
<gene>
    <name evidence="2" type="ORF">B0A54_04213</name>
</gene>
<reference evidence="2 3" key="1">
    <citation type="submission" date="2017-03" db="EMBL/GenBank/DDBJ databases">
        <title>Genomes of endolithic fungi from Antarctica.</title>
        <authorList>
            <person name="Coleine C."/>
            <person name="Masonjones S."/>
            <person name="Stajich J.E."/>
        </authorList>
    </citation>
    <scope>NUCLEOTIDE SEQUENCE [LARGE SCALE GENOMIC DNA]</scope>
    <source>
        <strain evidence="2 3">CCFEE 5311</strain>
    </source>
</reference>
<dbReference type="EMBL" id="NAJP01000012">
    <property type="protein sequence ID" value="TKA45117.1"/>
    <property type="molecule type" value="Genomic_DNA"/>
</dbReference>
<proteinExistence type="predicted"/>
<dbReference type="Proteomes" id="UP000310066">
    <property type="component" value="Unassembled WGS sequence"/>
</dbReference>
<feature type="region of interest" description="Disordered" evidence="1">
    <location>
        <begin position="161"/>
        <end position="203"/>
    </location>
</feature>
<dbReference type="AlphaFoldDB" id="A0A4U0V8K5"/>
<evidence type="ECO:0000256" key="1">
    <source>
        <dbReference type="SAM" id="MobiDB-lite"/>
    </source>
</evidence>
<protein>
    <submittedName>
        <fullName evidence="2">Uncharacterized protein</fullName>
    </submittedName>
</protein>
<dbReference type="OrthoDB" id="10443956at2759"/>
<organism evidence="2 3">
    <name type="scientific">Friedmanniomyces endolithicus</name>
    <dbReference type="NCBI Taxonomy" id="329885"/>
    <lineage>
        <taxon>Eukaryota</taxon>
        <taxon>Fungi</taxon>
        <taxon>Dikarya</taxon>
        <taxon>Ascomycota</taxon>
        <taxon>Pezizomycotina</taxon>
        <taxon>Dothideomycetes</taxon>
        <taxon>Dothideomycetidae</taxon>
        <taxon>Mycosphaerellales</taxon>
        <taxon>Teratosphaeriaceae</taxon>
        <taxon>Friedmanniomyces</taxon>
    </lineage>
</organism>
<sequence length="414" mass="45198">MVGSKDGVAIWDQVLIGGEIEKIRVKGYLLWGPTVLPTVVEKPASGQQLGDRESAIPELVSHILNVAVMRGRASGKGFRKLWMVEREKFEKVSKERSVWLRDTEFQRSPGCNGRALKFKFQVVGQAPVLSGSFQAPATPVHDLKWLIELFLPTYREKLPSTADAKDSKTLEHPKIANKVTGRSLTGHDSNPDRKGSNQSSTAAGNADVAVDGLSTAGTTPASQVPAKLTDAAGRAIEKLKRLSFQDIAQSSARMISAPSAEPVLCTLPLRSESSGPAASDFVDLTPPTAKEVLTELRKEAADLAERAIIPQSQPHLTKIFYHSTTASTQVHDGTTLRSSVATKSGNIKAEPESMMYTADTSVLGKRKVSAIEEAEEELRDQLAEIELREKKIAVRRKLRELGQQKREWDEMLGS</sequence>
<accession>A0A4U0V8K5</accession>
<evidence type="ECO:0000313" key="3">
    <source>
        <dbReference type="Proteomes" id="UP000310066"/>
    </source>
</evidence>
<feature type="compositionally biased region" description="Basic and acidic residues" evidence="1">
    <location>
        <begin position="161"/>
        <end position="174"/>
    </location>
</feature>
<name>A0A4U0V8K5_9PEZI</name>
<evidence type="ECO:0000313" key="2">
    <source>
        <dbReference type="EMBL" id="TKA45117.1"/>
    </source>
</evidence>